<dbReference type="Proteomes" id="UP000215914">
    <property type="component" value="Chromosome 16"/>
</dbReference>
<dbReference type="SUPFAM" id="SSF53098">
    <property type="entry name" value="Ribonuclease H-like"/>
    <property type="match status" value="1"/>
</dbReference>
<dbReference type="InterPro" id="IPR012337">
    <property type="entry name" value="RNaseH-like_sf"/>
</dbReference>
<dbReference type="InterPro" id="IPR008906">
    <property type="entry name" value="HATC_C_dom"/>
</dbReference>
<evidence type="ECO:0000313" key="4">
    <source>
        <dbReference type="Proteomes" id="UP000215914"/>
    </source>
</evidence>
<feature type="transmembrane region" description="Helical" evidence="1">
    <location>
        <begin position="91"/>
        <end position="109"/>
    </location>
</feature>
<dbReference type="Pfam" id="PF05699">
    <property type="entry name" value="Dimer_Tnp_hAT"/>
    <property type="match status" value="1"/>
</dbReference>
<sequence length="138" mass="15611">MARDILSIPITTVASESSFSIGGRVLSKYRTSLLSSSVEALLCARDWLFDLEEEDEDDTEDGLAEDIEALYPTYQRVVGLRSLMVRLNGPTYVMMILEICVYVLVILYIRGSLCFVCDDFRDINAWLRLTNIVIVSET</sequence>
<gene>
    <name evidence="3" type="ORF">HannXRQ_Chr16g0498721</name>
</gene>
<organism evidence="3 4">
    <name type="scientific">Helianthus annuus</name>
    <name type="common">Common sunflower</name>
    <dbReference type="NCBI Taxonomy" id="4232"/>
    <lineage>
        <taxon>Eukaryota</taxon>
        <taxon>Viridiplantae</taxon>
        <taxon>Streptophyta</taxon>
        <taxon>Embryophyta</taxon>
        <taxon>Tracheophyta</taxon>
        <taxon>Spermatophyta</taxon>
        <taxon>Magnoliopsida</taxon>
        <taxon>eudicotyledons</taxon>
        <taxon>Gunneridae</taxon>
        <taxon>Pentapetalae</taxon>
        <taxon>asterids</taxon>
        <taxon>campanulids</taxon>
        <taxon>Asterales</taxon>
        <taxon>Asteraceae</taxon>
        <taxon>Asteroideae</taxon>
        <taxon>Heliantheae alliance</taxon>
        <taxon>Heliantheae</taxon>
        <taxon>Helianthus</taxon>
    </lineage>
</organism>
<keyword evidence="1" id="KW-0812">Transmembrane</keyword>
<reference evidence="4" key="1">
    <citation type="journal article" date="2017" name="Nature">
        <title>The sunflower genome provides insights into oil metabolism, flowering and Asterid evolution.</title>
        <authorList>
            <person name="Badouin H."/>
            <person name="Gouzy J."/>
            <person name="Grassa C.J."/>
            <person name="Murat F."/>
            <person name="Staton S.E."/>
            <person name="Cottret L."/>
            <person name="Lelandais-Briere C."/>
            <person name="Owens G.L."/>
            <person name="Carrere S."/>
            <person name="Mayjonade B."/>
            <person name="Legrand L."/>
            <person name="Gill N."/>
            <person name="Kane N.C."/>
            <person name="Bowers J.E."/>
            <person name="Hubner S."/>
            <person name="Bellec A."/>
            <person name="Berard A."/>
            <person name="Berges H."/>
            <person name="Blanchet N."/>
            <person name="Boniface M.C."/>
            <person name="Brunel D."/>
            <person name="Catrice O."/>
            <person name="Chaidir N."/>
            <person name="Claudel C."/>
            <person name="Donnadieu C."/>
            <person name="Faraut T."/>
            <person name="Fievet G."/>
            <person name="Helmstetter N."/>
            <person name="King M."/>
            <person name="Knapp S.J."/>
            <person name="Lai Z."/>
            <person name="Le Paslier M.C."/>
            <person name="Lippi Y."/>
            <person name="Lorenzon L."/>
            <person name="Mandel J.R."/>
            <person name="Marage G."/>
            <person name="Marchand G."/>
            <person name="Marquand E."/>
            <person name="Bret-Mestries E."/>
            <person name="Morien E."/>
            <person name="Nambeesan S."/>
            <person name="Nguyen T."/>
            <person name="Pegot-Espagnet P."/>
            <person name="Pouilly N."/>
            <person name="Raftis F."/>
            <person name="Sallet E."/>
            <person name="Schiex T."/>
            <person name="Thomas J."/>
            <person name="Vandecasteele C."/>
            <person name="Vares D."/>
            <person name="Vear F."/>
            <person name="Vautrin S."/>
            <person name="Crespi M."/>
            <person name="Mangin B."/>
            <person name="Burke J.M."/>
            <person name="Salse J."/>
            <person name="Munos S."/>
            <person name="Vincourt P."/>
            <person name="Rieseberg L.H."/>
            <person name="Langlade N.B."/>
        </authorList>
    </citation>
    <scope>NUCLEOTIDE SEQUENCE [LARGE SCALE GENOMIC DNA]</scope>
    <source>
        <strain evidence="4">cv. SF193</strain>
    </source>
</reference>
<dbReference type="PANTHER" id="PTHR23272">
    <property type="entry name" value="BED FINGER-RELATED"/>
    <property type="match status" value="1"/>
</dbReference>
<name>A0A251RZM0_HELAN</name>
<protein>
    <submittedName>
        <fullName evidence="3">Putative HAT dimerization domain, Ribonuclease H-like domain protein</fullName>
    </submittedName>
</protein>
<dbReference type="AlphaFoldDB" id="A0A251RZM0"/>
<dbReference type="PANTHER" id="PTHR23272:SF166">
    <property type="entry name" value="ZINC FINGER BED DOMAIN-CONTAINING PROTEIN RICESLEEPER 2-LIKE ISOFORM X1"/>
    <property type="match status" value="1"/>
</dbReference>
<keyword evidence="1" id="KW-0472">Membrane</keyword>
<feature type="domain" description="HAT C-terminal dimerisation" evidence="2">
    <location>
        <begin position="1"/>
        <end position="48"/>
    </location>
</feature>
<keyword evidence="4" id="KW-1185">Reference proteome</keyword>
<evidence type="ECO:0000313" key="3">
    <source>
        <dbReference type="EMBL" id="OTF90351.1"/>
    </source>
</evidence>
<dbReference type="GO" id="GO:0046983">
    <property type="term" value="F:protein dimerization activity"/>
    <property type="evidence" value="ECO:0007669"/>
    <property type="project" value="InterPro"/>
</dbReference>
<dbReference type="InParanoid" id="A0A251RZM0"/>
<accession>A0A251RZM0</accession>
<evidence type="ECO:0000256" key="1">
    <source>
        <dbReference type="SAM" id="Phobius"/>
    </source>
</evidence>
<proteinExistence type="predicted"/>
<dbReference type="EMBL" id="CM007905">
    <property type="protein sequence ID" value="OTF90351.1"/>
    <property type="molecule type" value="Genomic_DNA"/>
</dbReference>
<evidence type="ECO:0000259" key="2">
    <source>
        <dbReference type="Pfam" id="PF05699"/>
    </source>
</evidence>
<keyword evidence="1" id="KW-1133">Transmembrane helix</keyword>